<dbReference type="EMBL" id="MZXV01000013">
    <property type="protein sequence ID" value="PZV39998.1"/>
    <property type="molecule type" value="Genomic_DNA"/>
</dbReference>
<reference evidence="2" key="1">
    <citation type="submission" date="2017-03" db="EMBL/GenBank/DDBJ databases">
        <authorList>
            <person name="Safronova V.I."/>
            <person name="Sazanova A.L."/>
            <person name="Chirak E.R."/>
        </authorList>
    </citation>
    <scope>NUCLEOTIDE SEQUENCE [LARGE SCALE GENOMIC DNA]</scope>
    <source>
        <strain evidence="2">Ach-343</strain>
    </source>
</reference>
<protein>
    <submittedName>
        <fullName evidence="1">Thiol-disulfide oxidoreductase</fullName>
    </submittedName>
</protein>
<evidence type="ECO:0000313" key="1">
    <source>
        <dbReference type="EMBL" id="PZV39998.1"/>
    </source>
</evidence>
<dbReference type="OrthoDB" id="9801773at2"/>
<name>A0A2W7CEM9_9HYPH</name>
<evidence type="ECO:0000313" key="2">
    <source>
        <dbReference type="Proteomes" id="UP000248616"/>
    </source>
</evidence>
<sequence>MLTVWYNTRCPVCDAGISRQKRRLIEAVKAGRIEFRDINLEPAALAGFGASLEDIRRRLHATDAAGRLLVGADVAIAVWQATPGEGWLARFFGNPVALPLTRFAYDRFADLLYAWNRRKGRW</sequence>
<proteinExistence type="predicted"/>
<accession>A0A2W7CEM9</accession>
<keyword evidence="2" id="KW-1185">Reference proteome</keyword>
<organism evidence="1 2">
    <name type="scientific">Mesorhizobium kowhaii</name>
    <dbReference type="NCBI Taxonomy" id="1300272"/>
    <lineage>
        <taxon>Bacteria</taxon>
        <taxon>Pseudomonadati</taxon>
        <taxon>Pseudomonadota</taxon>
        <taxon>Alphaproteobacteria</taxon>
        <taxon>Hyphomicrobiales</taxon>
        <taxon>Phyllobacteriaceae</taxon>
        <taxon>Mesorhizobium</taxon>
    </lineage>
</organism>
<dbReference type="InterPro" id="IPR007263">
    <property type="entry name" value="DCC1-like"/>
</dbReference>
<dbReference type="AlphaFoldDB" id="A0A2W7CEM9"/>
<comment type="caution">
    <text evidence="1">The sequence shown here is derived from an EMBL/GenBank/DDBJ whole genome shotgun (WGS) entry which is preliminary data.</text>
</comment>
<dbReference type="GO" id="GO:0015035">
    <property type="term" value="F:protein-disulfide reductase activity"/>
    <property type="evidence" value="ECO:0007669"/>
    <property type="project" value="InterPro"/>
</dbReference>
<dbReference type="Proteomes" id="UP000248616">
    <property type="component" value="Unassembled WGS sequence"/>
</dbReference>
<gene>
    <name evidence="1" type="ORF">B5V02_04420</name>
</gene>
<dbReference type="Pfam" id="PF04134">
    <property type="entry name" value="DCC1-like"/>
    <property type="match status" value="1"/>
</dbReference>